<gene>
    <name evidence="3" type="ORF">WG901_16030</name>
</gene>
<keyword evidence="4" id="KW-1185">Reference proteome</keyword>
<dbReference type="NCBIfam" id="TIGR00026">
    <property type="entry name" value="hi_GC_TIGR00026"/>
    <property type="match status" value="1"/>
</dbReference>
<accession>A0ABU8RYQ6</accession>
<dbReference type="InterPro" id="IPR012349">
    <property type="entry name" value="Split_barrel_FMN-bd"/>
</dbReference>
<protein>
    <submittedName>
        <fullName evidence="3">Nitroreductase/quinone reductase family protein</fullName>
    </submittedName>
</protein>
<dbReference type="PANTHER" id="PTHR39428">
    <property type="entry name" value="F420H(2)-DEPENDENT QUINONE REDUCTASE RV1261C"/>
    <property type="match status" value="1"/>
</dbReference>
<dbReference type="InterPro" id="IPR004378">
    <property type="entry name" value="F420H2_quin_Rdtase"/>
</dbReference>
<dbReference type="EMBL" id="JBBHJZ010000003">
    <property type="protein sequence ID" value="MEJ5978162.1"/>
    <property type="molecule type" value="Genomic_DNA"/>
</dbReference>
<comment type="catalytic activity">
    <reaction evidence="2">
        <text>oxidized coenzyme F420-(gamma-L-Glu)(n) + a quinol + H(+) = reduced coenzyme F420-(gamma-L-Glu)(n) + a quinone</text>
        <dbReference type="Rhea" id="RHEA:39663"/>
        <dbReference type="Rhea" id="RHEA-COMP:12939"/>
        <dbReference type="Rhea" id="RHEA-COMP:14378"/>
        <dbReference type="ChEBI" id="CHEBI:15378"/>
        <dbReference type="ChEBI" id="CHEBI:24646"/>
        <dbReference type="ChEBI" id="CHEBI:132124"/>
        <dbReference type="ChEBI" id="CHEBI:133980"/>
        <dbReference type="ChEBI" id="CHEBI:139511"/>
    </reaction>
</comment>
<comment type="caution">
    <text evidence="3">The sequence shown here is derived from an EMBL/GenBank/DDBJ whole genome shotgun (WGS) entry which is preliminary data.</text>
</comment>
<proteinExistence type="inferred from homology"/>
<comment type="similarity">
    <text evidence="1">Belongs to the F420H(2)-dependent quinone reductase family.</text>
</comment>
<dbReference type="Proteomes" id="UP001361239">
    <property type="component" value="Unassembled WGS sequence"/>
</dbReference>
<organism evidence="3 4">
    <name type="scientific">Novosphingobium anseongense</name>
    <dbReference type="NCBI Taxonomy" id="3133436"/>
    <lineage>
        <taxon>Bacteria</taxon>
        <taxon>Pseudomonadati</taxon>
        <taxon>Pseudomonadota</taxon>
        <taxon>Alphaproteobacteria</taxon>
        <taxon>Sphingomonadales</taxon>
        <taxon>Sphingomonadaceae</taxon>
        <taxon>Novosphingobium</taxon>
    </lineage>
</organism>
<sequence>MSEQLPEITRPAGTFDWVKEHRRLYLRSGGRQGHIMDLTGAGGHPFGTHCLIRYKGRKSGKTMIQGLSYGDIGGEVVICASKGGADESPHWYHNILAAETVDFQIATQAFRATWREPAGADRDKVWAFMVDSYPFYGVYQTRTERVIPLIAMKPIEPIAVFSEADLD</sequence>
<evidence type="ECO:0000313" key="4">
    <source>
        <dbReference type="Proteomes" id="UP001361239"/>
    </source>
</evidence>
<dbReference type="Gene3D" id="2.30.110.10">
    <property type="entry name" value="Electron Transport, Fmn-binding Protein, Chain A"/>
    <property type="match status" value="1"/>
</dbReference>
<dbReference type="PANTHER" id="PTHR39428:SF3">
    <property type="entry name" value="DEAZAFLAVIN-DEPENDENT NITROREDUCTASE"/>
    <property type="match status" value="1"/>
</dbReference>
<name>A0ABU8RYQ6_9SPHN</name>
<reference evidence="3 4" key="1">
    <citation type="submission" date="2024-03" db="EMBL/GenBank/DDBJ databases">
        <authorList>
            <person name="Jo J.-H."/>
        </authorList>
    </citation>
    <scope>NUCLEOTIDE SEQUENCE [LARGE SCALE GENOMIC DNA]</scope>
    <source>
        <strain evidence="3 4">PS1R-30</strain>
    </source>
</reference>
<evidence type="ECO:0000256" key="1">
    <source>
        <dbReference type="ARBA" id="ARBA00008710"/>
    </source>
</evidence>
<evidence type="ECO:0000256" key="2">
    <source>
        <dbReference type="ARBA" id="ARBA00049106"/>
    </source>
</evidence>
<evidence type="ECO:0000313" key="3">
    <source>
        <dbReference type="EMBL" id="MEJ5978162.1"/>
    </source>
</evidence>
<dbReference type="RefSeq" id="WP_339588099.1">
    <property type="nucleotide sequence ID" value="NZ_JBBHJZ010000003.1"/>
</dbReference>
<dbReference type="Pfam" id="PF04075">
    <property type="entry name" value="F420H2_quin_red"/>
    <property type="match status" value="1"/>
</dbReference>